<keyword evidence="2" id="KW-1185">Reference proteome</keyword>
<dbReference type="EMBL" id="MRCA01000003">
    <property type="protein sequence ID" value="OKH14810.1"/>
    <property type="molecule type" value="Genomic_DNA"/>
</dbReference>
<dbReference type="RefSeq" id="WP_073555407.1">
    <property type="nucleotide sequence ID" value="NZ_MRCA01000003.1"/>
</dbReference>
<dbReference type="OrthoDB" id="517680at2"/>
<reference evidence="1 2" key="1">
    <citation type="submission" date="2016-11" db="EMBL/GenBank/DDBJ databases">
        <title>Draft Genome Sequences of Nine Cyanobacterial Strains from Diverse Habitats.</title>
        <authorList>
            <person name="Zhu T."/>
            <person name="Hou S."/>
            <person name="Lu X."/>
            <person name="Hess W.R."/>
        </authorList>
    </citation>
    <scope>NUCLEOTIDE SEQUENCE [LARGE SCALE GENOMIC DNA]</scope>
    <source>
        <strain evidence="1 2">NIES-592</strain>
    </source>
</reference>
<sequence length="89" mass="9906">MFSAAGFGVDTRHMPKLKLKPGDIDELSLLTLEETHAKLGKGYSPRTIRRKIANGEYIQGKHYFRTGGVNGIIKVHLPSIMQNLIDINS</sequence>
<name>A0A1U7H1G4_9CYAN</name>
<dbReference type="Proteomes" id="UP000186391">
    <property type="component" value="Unassembled WGS sequence"/>
</dbReference>
<proteinExistence type="predicted"/>
<dbReference type="AlphaFoldDB" id="A0A1U7H1G4"/>
<protein>
    <submittedName>
        <fullName evidence="1">Uncharacterized protein</fullName>
    </submittedName>
</protein>
<accession>A0A1U7H1G4</accession>
<comment type="caution">
    <text evidence="1">The sequence shown here is derived from an EMBL/GenBank/DDBJ whole genome shotgun (WGS) entry which is preliminary data.</text>
</comment>
<organism evidence="1 2">
    <name type="scientific">Fischerella major NIES-592</name>
    <dbReference type="NCBI Taxonomy" id="210994"/>
    <lineage>
        <taxon>Bacteria</taxon>
        <taxon>Bacillati</taxon>
        <taxon>Cyanobacteriota</taxon>
        <taxon>Cyanophyceae</taxon>
        <taxon>Nostocales</taxon>
        <taxon>Hapalosiphonaceae</taxon>
        <taxon>Fischerella</taxon>
    </lineage>
</organism>
<evidence type="ECO:0000313" key="2">
    <source>
        <dbReference type="Proteomes" id="UP000186391"/>
    </source>
</evidence>
<evidence type="ECO:0000313" key="1">
    <source>
        <dbReference type="EMBL" id="OKH14810.1"/>
    </source>
</evidence>
<gene>
    <name evidence="1" type="ORF">NIES592_08005</name>
</gene>